<evidence type="ECO:0000313" key="3">
    <source>
        <dbReference type="Proteomes" id="UP000321261"/>
    </source>
</evidence>
<organism evidence="2 3">
    <name type="scientific">Pseudonocardia hierapolitana</name>
    <dbReference type="NCBI Taxonomy" id="1128676"/>
    <lineage>
        <taxon>Bacteria</taxon>
        <taxon>Bacillati</taxon>
        <taxon>Actinomycetota</taxon>
        <taxon>Actinomycetes</taxon>
        <taxon>Pseudonocardiales</taxon>
        <taxon>Pseudonocardiaceae</taxon>
        <taxon>Pseudonocardia</taxon>
    </lineage>
</organism>
<dbReference type="Proteomes" id="UP000321261">
    <property type="component" value="Unassembled WGS sequence"/>
</dbReference>
<gene>
    <name evidence="2" type="ORF">FHX44_117831</name>
</gene>
<name>A0A561T447_9PSEU</name>
<proteinExistence type="predicted"/>
<evidence type="ECO:0000313" key="2">
    <source>
        <dbReference type="EMBL" id="TWF81886.1"/>
    </source>
</evidence>
<feature type="region of interest" description="Disordered" evidence="1">
    <location>
        <begin position="1"/>
        <end position="54"/>
    </location>
</feature>
<evidence type="ECO:0000256" key="1">
    <source>
        <dbReference type="SAM" id="MobiDB-lite"/>
    </source>
</evidence>
<dbReference type="AlphaFoldDB" id="A0A561T447"/>
<reference evidence="2 3" key="1">
    <citation type="submission" date="2019-06" db="EMBL/GenBank/DDBJ databases">
        <title>Sequencing the genomes of 1000 actinobacteria strains.</title>
        <authorList>
            <person name="Klenk H.-P."/>
        </authorList>
    </citation>
    <scope>NUCLEOTIDE SEQUENCE [LARGE SCALE GENOMIC DNA]</scope>
    <source>
        <strain evidence="2 3">DSM 45671</strain>
    </source>
</reference>
<keyword evidence="3" id="KW-1185">Reference proteome</keyword>
<protein>
    <submittedName>
        <fullName evidence="2">Uncharacterized protein</fullName>
    </submittedName>
</protein>
<dbReference type="EMBL" id="VIWU01000001">
    <property type="protein sequence ID" value="TWF81886.1"/>
    <property type="molecule type" value="Genomic_DNA"/>
</dbReference>
<accession>A0A561T447</accession>
<feature type="compositionally biased region" description="Acidic residues" evidence="1">
    <location>
        <begin position="40"/>
        <end position="49"/>
    </location>
</feature>
<sequence>MIRLNERVRHNGTGDDEPTGPLPGSGGEWPLPPDGSALTDDLEPGDVWESEGPGSAAAAARGCLCPMLPNDPRAGLGVLIAPDCPVHRSRLE</sequence>
<feature type="compositionally biased region" description="Basic and acidic residues" evidence="1">
    <location>
        <begin position="1"/>
        <end position="13"/>
    </location>
</feature>
<comment type="caution">
    <text evidence="2">The sequence shown here is derived from an EMBL/GenBank/DDBJ whole genome shotgun (WGS) entry which is preliminary data.</text>
</comment>